<keyword evidence="1" id="KW-0472">Membrane</keyword>
<proteinExistence type="predicted"/>
<gene>
    <name evidence="2" type="ORF">ACFQ2K_32245</name>
</gene>
<keyword evidence="1" id="KW-1133">Transmembrane helix</keyword>
<comment type="caution">
    <text evidence="2">The sequence shown here is derived from an EMBL/GenBank/DDBJ whole genome shotgun (WGS) entry which is preliminary data.</text>
</comment>
<keyword evidence="3" id="KW-1185">Reference proteome</keyword>
<sequence>MKPTLRAHVPVRAARTPTPTAAAAVVATVLTSDGLLHVLWSTGTTWPAHDATSLSYAVLGIAAPFTPPVLLPLATLLFTGAALVTGRVRLGRTHRLGRLLQAGTVAVACGTAVRGVVGIAWACGLRTGLDSGAGDTFHWLNLALYTPLCLVLTAAALRVAAGEEAPTRDR</sequence>
<feature type="transmembrane region" description="Helical" evidence="1">
    <location>
        <begin position="54"/>
        <end position="78"/>
    </location>
</feature>
<dbReference type="Proteomes" id="UP001596915">
    <property type="component" value="Unassembled WGS sequence"/>
</dbReference>
<feature type="transmembrane region" description="Helical" evidence="1">
    <location>
        <begin position="142"/>
        <end position="161"/>
    </location>
</feature>
<protein>
    <submittedName>
        <fullName evidence="2">DUF3995 domain-containing protein</fullName>
    </submittedName>
</protein>
<feature type="transmembrane region" description="Helical" evidence="1">
    <location>
        <begin position="99"/>
        <end position="122"/>
    </location>
</feature>
<evidence type="ECO:0000313" key="3">
    <source>
        <dbReference type="Proteomes" id="UP001596915"/>
    </source>
</evidence>
<keyword evidence="1" id="KW-0812">Transmembrane</keyword>
<dbReference type="InterPro" id="IPR025058">
    <property type="entry name" value="DUF3995"/>
</dbReference>
<accession>A0ABW2X405</accession>
<dbReference type="EMBL" id="JBHTGL010000008">
    <property type="protein sequence ID" value="MFD0626674.1"/>
    <property type="molecule type" value="Genomic_DNA"/>
</dbReference>
<reference evidence="3" key="1">
    <citation type="journal article" date="2019" name="Int. J. Syst. Evol. Microbiol.">
        <title>The Global Catalogue of Microorganisms (GCM) 10K type strain sequencing project: providing services to taxonomists for standard genome sequencing and annotation.</title>
        <authorList>
            <consortium name="The Broad Institute Genomics Platform"/>
            <consortium name="The Broad Institute Genome Sequencing Center for Infectious Disease"/>
            <person name="Wu L."/>
            <person name="Ma J."/>
        </authorList>
    </citation>
    <scope>NUCLEOTIDE SEQUENCE [LARGE SCALE GENOMIC DNA]</scope>
    <source>
        <strain evidence="3">JCM 12607</strain>
    </source>
</reference>
<evidence type="ECO:0000313" key="2">
    <source>
        <dbReference type="EMBL" id="MFD0626674.1"/>
    </source>
</evidence>
<evidence type="ECO:0000256" key="1">
    <source>
        <dbReference type="SAM" id="Phobius"/>
    </source>
</evidence>
<name>A0ABW2X405_9ACTN</name>
<feature type="transmembrane region" description="Helical" evidence="1">
    <location>
        <begin position="21"/>
        <end position="42"/>
    </location>
</feature>
<dbReference type="Pfam" id="PF13160">
    <property type="entry name" value="DUF3995"/>
    <property type="match status" value="1"/>
</dbReference>
<organism evidence="2 3">
    <name type="scientific">Streptomyces sanglieri</name>
    <dbReference type="NCBI Taxonomy" id="193460"/>
    <lineage>
        <taxon>Bacteria</taxon>
        <taxon>Bacillati</taxon>
        <taxon>Actinomycetota</taxon>
        <taxon>Actinomycetes</taxon>
        <taxon>Kitasatosporales</taxon>
        <taxon>Streptomycetaceae</taxon>
        <taxon>Streptomyces</taxon>
    </lineage>
</organism>